<evidence type="ECO:0000313" key="1">
    <source>
        <dbReference type="EMBL" id="MFC6039385.1"/>
    </source>
</evidence>
<keyword evidence="2" id="KW-1185">Reference proteome</keyword>
<dbReference type="Proteomes" id="UP001596170">
    <property type="component" value="Unassembled WGS sequence"/>
</dbReference>
<name>A0ABW1L5Z7_9BACL</name>
<protein>
    <recommendedName>
        <fullName evidence="3">Lipoprotein</fullName>
    </recommendedName>
</protein>
<evidence type="ECO:0000313" key="2">
    <source>
        <dbReference type="Proteomes" id="UP001596170"/>
    </source>
</evidence>
<evidence type="ECO:0008006" key="3">
    <source>
        <dbReference type="Google" id="ProtNLM"/>
    </source>
</evidence>
<gene>
    <name evidence="1" type="ORF">ACFPYN_08110</name>
</gene>
<accession>A0ABW1L5Z7</accession>
<proteinExistence type="predicted"/>
<reference evidence="2" key="1">
    <citation type="journal article" date="2019" name="Int. J. Syst. Evol. Microbiol.">
        <title>The Global Catalogue of Microorganisms (GCM) 10K type strain sequencing project: providing services to taxonomists for standard genome sequencing and annotation.</title>
        <authorList>
            <consortium name="The Broad Institute Genomics Platform"/>
            <consortium name="The Broad Institute Genome Sequencing Center for Infectious Disease"/>
            <person name="Wu L."/>
            <person name="Ma J."/>
        </authorList>
    </citation>
    <scope>NUCLEOTIDE SEQUENCE [LARGE SCALE GENOMIC DNA]</scope>
    <source>
        <strain evidence="2">CCUG 54527</strain>
    </source>
</reference>
<sequence length="125" mass="14517">MKKFSLWLCVLLVIFCALIGFRYGHILTKDEGTIRLIVSTFILDTTSRDFVKFDETISVTRYVSKNSGESRYDIIKKVLSDLGWSYKTQEGAALFFQKDKDIVVVETKLVTEDYFIWDVPIEARE</sequence>
<organism evidence="1 2">
    <name type="scientific">Paenisporosarcina macmurdoensis</name>
    <dbReference type="NCBI Taxonomy" id="212659"/>
    <lineage>
        <taxon>Bacteria</taxon>
        <taxon>Bacillati</taxon>
        <taxon>Bacillota</taxon>
        <taxon>Bacilli</taxon>
        <taxon>Bacillales</taxon>
        <taxon>Caryophanaceae</taxon>
        <taxon>Paenisporosarcina</taxon>
    </lineage>
</organism>
<dbReference type="EMBL" id="JBHSRI010000009">
    <property type="protein sequence ID" value="MFC6039385.1"/>
    <property type="molecule type" value="Genomic_DNA"/>
</dbReference>
<dbReference type="RefSeq" id="WP_377733461.1">
    <property type="nucleotide sequence ID" value="NZ_JBHSRI010000009.1"/>
</dbReference>
<comment type="caution">
    <text evidence="1">The sequence shown here is derived from an EMBL/GenBank/DDBJ whole genome shotgun (WGS) entry which is preliminary data.</text>
</comment>